<keyword evidence="1" id="KW-0472">Membrane</keyword>
<feature type="transmembrane region" description="Helical" evidence="1">
    <location>
        <begin position="301"/>
        <end position="322"/>
    </location>
</feature>
<comment type="caution">
    <text evidence="3">The sequence shown here is derived from an EMBL/GenBank/DDBJ whole genome shotgun (WGS) entry which is preliminary data.</text>
</comment>
<feature type="chain" id="PRO_5038561547" description="DUF916 domain-containing protein" evidence="2">
    <location>
        <begin position="32"/>
        <end position="352"/>
    </location>
</feature>
<reference evidence="3" key="1">
    <citation type="submission" date="2021-03" db="EMBL/GenBank/DDBJ databases">
        <title>Actinotalea soli sp. nov., isolated from soil.</title>
        <authorList>
            <person name="Ping W."/>
            <person name="Zhang J."/>
        </authorList>
    </citation>
    <scope>NUCLEOTIDE SEQUENCE</scope>
    <source>
        <strain evidence="3">BY-33</strain>
    </source>
</reference>
<sequence>MPRFCVPAVALRALMVLAVASGALMSSSAAASAAAEDDTADIRWSVRPADESGADERSAIEHALDPGEGVEDSLAVRNLSRVGATFRLLAADGFTTRTGRFDILPADQESVGAGTWVTLPEQVTVGPGETALVPFAIAVPEDAEPGDHAAGITASVSSVQSDGDGAQVGVESRVGLRVITRVNGEIAPGATISGVDPGYEVRWNPARPGSATVTFDVLNDGNTRLLAEGSVAVGGQEVAFPSEEAGRQELLPGDSRTVSVEVDDVWPLVSLPVTVELDPVVLTVDGSTPEMTPVTAEVRMWAVPWPQLLVLLGLALVAYSAVGNRRRRRRRLDILLARARDEGRRSVSVPAP</sequence>
<evidence type="ECO:0000313" key="4">
    <source>
        <dbReference type="Proteomes" id="UP000664209"/>
    </source>
</evidence>
<keyword evidence="1" id="KW-1133">Transmembrane helix</keyword>
<evidence type="ECO:0008006" key="5">
    <source>
        <dbReference type="Google" id="ProtNLM"/>
    </source>
</evidence>
<organism evidence="3 4">
    <name type="scientific">Actinotalea soli</name>
    <dbReference type="NCBI Taxonomy" id="2819234"/>
    <lineage>
        <taxon>Bacteria</taxon>
        <taxon>Bacillati</taxon>
        <taxon>Actinomycetota</taxon>
        <taxon>Actinomycetes</taxon>
        <taxon>Micrococcales</taxon>
        <taxon>Cellulomonadaceae</taxon>
        <taxon>Actinotalea</taxon>
    </lineage>
</organism>
<evidence type="ECO:0000256" key="1">
    <source>
        <dbReference type="SAM" id="Phobius"/>
    </source>
</evidence>
<feature type="signal peptide" evidence="2">
    <location>
        <begin position="1"/>
        <end position="31"/>
    </location>
</feature>
<keyword evidence="1" id="KW-0812">Transmembrane</keyword>
<evidence type="ECO:0000313" key="3">
    <source>
        <dbReference type="EMBL" id="MBO1752074.1"/>
    </source>
</evidence>
<dbReference type="AlphaFoldDB" id="A0A939LTY1"/>
<gene>
    <name evidence="3" type="ORF">J4G33_09690</name>
</gene>
<dbReference type="RefSeq" id="WP_208055760.1">
    <property type="nucleotide sequence ID" value="NZ_JAGEMK010000004.1"/>
</dbReference>
<keyword evidence="2" id="KW-0732">Signal</keyword>
<proteinExistence type="predicted"/>
<evidence type="ECO:0000256" key="2">
    <source>
        <dbReference type="SAM" id="SignalP"/>
    </source>
</evidence>
<dbReference type="Proteomes" id="UP000664209">
    <property type="component" value="Unassembled WGS sequence"/>
</dbReference>
<name>A0A939LTY1_9CELL</name>
<protein>
    <recommendedName>
        <fullName evidence="5">DUF916 domain-containing protein</fullName>
    </recommendedName>
</protein>
<accession>A0A939LTY1</accession>
<keyword evidence="4" id="KW-1185">Reference proteome</keyword>
<dbReference type="EMBL" id="JAGEMK010000004">
    <property type="protein sequence ID" value="MBO1752074.1"/>
    <property type="molecule type" value="Genomic_DNA"/>
</dbReference>